<feature type="domain" description="Regulator of ribonuclease activity B" evidence="3">
    <location>
        <begin position="13"/>
        <end position="114"/>
    </location>
</feature>
<dbReference type="InterPro" id="IPR036701">
    <property type="entry name" value="RraB-like_sf"/>
</dbReference>
<dbReference type="Pfam" id="PF06877">
    <property type="entry name" value="RraB"/>
    <property type="match status" value="1"/>
</dbReference>
<name>A0ABP9EL91_9GAMM</name>
<organism evidence="4 5">
    <name type="scientific">Ferrimonas pelagia</name>
    <dbReference type="NCBI Taxonomy" id="1177826"/>
    <lineage>
        <taxon>Bacteria</taxon>
        <taxon>Pseudomonadati</taxon>
        <taxon>Pseudomonadota</taxon>
        <taxon>Gammaproteobacteria</taxon>
        <taxon>Alteromonadales</taxon>
        <taxon>Ferrimonadaceae</taxon>
        <taxon>Ferrimonas</taxon>
    </lineage>
</organism>
<comment type="subcellular location">
    <subcellularLocation>
        <location evidence="2">Cytoplasm</location>
    </subcellularLocation>
</comment>
<keyword evidence="5" id="KW-1185">Reference proteome</keyword>
<comment type="function">
    <text evidence="2">Globally modulates RNA abundance by binding to RNase E (Rne) and regulating its endonucleolytic activity. Can modulate Rne action in a substrate-dependent manner by altering the composition of the degradosome.</text>
</comment>
<sequence>MNNIEQLIADQQMETREIVNALLADGSDPNATYDIEHHFACEDFDALEKAAVDVFKAGFAVDDAEELELEDGSIAYCFSAMAQHGLEIERLDDDCQGLIQLASKHKVLYDGWGTHFVEAAQE</sequence>
<protein>
    <recommendedName>
        <fullName evidence="2">Regulator of ribonuclease activity B</fullName>
    </recommendedName>
</protein>
<comment type="subunit">
    <text evidence="2">Interacts with the C-terminal region of Rne.</text>
</comment>
<dbReference type="PIRSF" id="PIRSF018193">
    <property type="entry name" value="UCP018193"/>
    <property type="match status" value="1"/>
</dbReference>
<accession>A0ABP9EL91</accession>
<comment type="similarity">
    <text evidence="2">Belongs to the RraB family.</text>
</comment>
<dbReference type="InterPro" id="IPR016716">
    <property type="entry name" value="RraB"/>
</dbReference>
<dbReference type="HAMAP" id="MF_01888">
    <property type="entry name" value="RraB"/>
    <property type="match status" value="1"/>
</dbReference>
<evidence type="ECO:0000256" key="2">
    <source>
        <dbReference type="HAMAP-Rule" id="MF_01888"/>
    </source>
</evidence>
<evidence type="ECO:0000259" key="3">
    <source>
        <dbReference type="Pfam" id="PF06877"/>
    </source>
</evidence>
<evidence type="ECO:0000313" key="4">
    <source>
        <dbReference type="EMBL" id="GAA4882039.1"/>
    </source>
</evidence>
<evidence type="ECO:0000256" key="1">
    <source>
        <dbReference type="ARBA" id="ARBA00022490"/>
    </source>
</evidence>
<keyword evidence="1 2" id="KW-0963">Cytoplasm</keyword>
<dbReference type="InterPro" id="IPR009671">
    <property type="entry name" value="RraB_dom"/>
</dbReference>
<reference evidence="5" key="1">
    <citation type="journal article" date="2019" name="Int. J. Syst. Evol. Microbiol.">
        <title>The Global Catalogue of Microorganisms (GCM) 10K type strain sequencing project: providing services to taxonomists for standard genome sequencing and annotation.</title>
        <authorList>
            <consortium name="The Broad Institute Genomics Platform"/>
            <consortium name="The Broad Institute Genome Sequencing Center for Infectious Disease"/>
            <person name="Wu L."/>
            <person name="Ma J."/>
        </authorList>
    </citation>
    <scope>NUCLEOTIDE SEQUENCE [LARGE SCALE GENOMIC DNA]</scope>
    <source>
        <strain evidence="5">JCM 18401</strain>
    </source>
</reference>
<evidence type="ECO:0000313" key="5">
    <source>
        <dbReference type="Proteomes" id="UP001499988"/>
    </source>
</evidence>
<dbReference type="Gene3D" id="3.30.70.970">
    <property type="entry name" value="RraB-like"/>
    <property type="match status" value="1"/>
</dbReference>
<dbReference type="Proteomes" id="UP001499988">
    <property type="component" value="Unassembled WGS sequence"/>
</dbReference>
<gene>
    <name evidence="2 4" type="primary">rraB</name>
    <name evidence="4" type="ORF">GCM10023333_15240</name>
</gene>
<dbReference type="SUPFAM" id="SSF89946">
    <property type="entry name" value="Hypothetical protein VC0424"/>
    <property type="match status" value="1"/>
</dbReference>
<dbReference type="RefSeq" id="WP_345334754.1">
    <property type="nucleotide sequence ID" value="NZ_BAABJZ010000022.1"/>
</dbReference>
<dbReference type="EMBL" id="BAABJZ010000022">
    <property type="protein sequence ID" value="GAA4882039.1"/>
    <property type="molecule type" value="Genomic_DNA"/>
</dbReference>
<dbReference type="NCBIfam" id="NF008393">
    <property type="entry name" value="PRK11191.1"/>
    <property type="match status" value="1"/>
</dbReference>
<comment type="caution">
    <text evidence="4">The sequence shown here is derived from an EMBL/GenBank/DDBJ whole genome shotgun (WGS) entry which is preliminary data.</text>
</comment>
<proteinExistence type="inferred from homology"/>